<dbReference type="AlphaFoldDB" id="A0A1D2AHI2"/>
<sequence length="99" mass="11191">RDAIDVERFVLPNRFHCRAVNERTHHTIERLVCVSPQRAFLAAVNLASTEPTVDGSLVHDYCIFNIIATVAHYGNRCILTSRNLLEIDELDGFVLTIGR</sequence>
<proteinExistence type="predicted"/>
<feature type="non-terminal residue" evidence="1">
    <location>
        <position position="1"/>
    </location>
</feature>
<accession>A0A1D2AHI2</accession>
<name>A0A1D2AHI2_ORNBR</name>
<reference evidence="1" key="1">
    <citation type="submission" date="2016-07" db="EMBL/GenBank/DDBJ databases">
        <title>Salivary Glands transcriptome analysis on engorged females of Ornithodoros brasiliensis (Acari:Argasidae).</title>
        <authorList>
            <person name="Simons S.M."/>
            <person name="Carvalho E."/>
            <person name="Junqueira-de-Azevedo I."/>
            <person name="Ho P.L."/>
            <person name="Giovanni D."/>
            <person name="Mendonca R."/>
            <person name="Onofrio V."/>
            <person name="Landulfo G."/>
            <person name="Ramirez D."/>
            <person name="Barros-Battesti D."/>
        </authorList>
    </citation>
    <scope>NUCLEOTIDE SEQUENCE</scope>
    <source>
        <strain evidence="1">Female</strain>
        <tissue evidence="1">Salivary gland</tissue>
    </source>
</reference>
<evidence type="ECO:0000313" key="1">
    <source>
        <dbReference type="EMBL" id="JAT78664.1"/>
    </source>
</evidence>
<organism evidence="1">
    <name type="scientific">Ornithodoros brasiliensis</name>
    <name type="common">Mouro tick</name>
    <dbReference type="NCBI Taxonomy" id="888526"/>
    <lineage>
        <taxon>Eukaryota</taxon>
        <taxon>Metazoa</taxon>
        <taxon>Ecdysozoa</taxon>
        <taxon>Arthropoda</taxon>
        <taxon>Chelicerata</taxon>
        <taxon>Arachnida</taxon>
        <taxon>Acari</taxon>
        <taxon>Parasitiformes</taxon>
        <taxon>Ixodida</taxon>
        <taxon>Ixodoidea</taxon>
        <taxon>Argasidae</taxon>
        <taxon>Ornithodorinae</taxon>
        <taxon>Ornithodoros</taxon>
    </lineage>
</organism>
<dbReference type="EMBL" id="GETE01001365">
    <property type="protein sequence ID" value="JAT78664.1"/>
    <property type="molecule type" value="Transcribed_RNA"/>
</dbReference>
<protein>
    <submittedName>
        <fullName evidence="1">Dna directed rna polymerase iii subunit rpc2</fullName>
    </submittedName>
</protein>